<evidence type="ECO:0000313" key="1">
    <source>
        <dbReference type="EMBL" id="EMR70426.1"/>
    </source>
</evidence>
<dbReference type="Gene3D" id="3.40.50.720">
    <property type="entry name" value="NAD(P)-binding Rossmann-like Domain"/>
    <property type="match status" value="1"/>
</dbReference>
<dbReference type="PANTHER" id="PTHR42820:SF1">
    <property type="entry name" value="SHORT-CHAIN DEHYDROGENASE_REDUCTASE FAMILY PROTEIN"/>
    <property type="match status" value="1"/>
</dbReference>
<dbReference type="KEGG" id="ela:UCREL1_2548"/>
<dbReference type="SUPFAM" id="SSF51735">
    <property type="entry name" value="NAD(P)-binding Rossmann-fold domains"/>
    <property type="match status" value="1"/>
</dbReference>
<sequence>MDITGFALVTGGGSGIGNASCKALAKAGCRGILIADINLEGAKKTVSETQKIATSPIFRALAVHLDVTVEESVKHAIAYMVDSFGRMDYCIHCAGIPGGTFDELSGASFADFKHLLESAVPLEGVL</sequence>
<dbReference type="eggNOG" id="KOG0725">
    <property type="taxonomic scope" value="Eukaryota"/>
</dbReference>
<reference evidence="2" key="1">
    <citation type="journal article" date="2013" name="Genome Announc.">
        <title>Draft genome sequence of the grapevine dieback fungus Eutypa lata UCR-EL1.</title>
        <authorList>
            <person name="Blanco-Ulate B."/>
            <person name="Rolshausen P.E."/>
            <person name="Cantu D."/>
        </authorList>
    </citation>
    <scope>NUCLEOTIDE SEQUENCE [LARGE SCALE GENOMIC DNA]</scope>
    <source>
        <strain evidence="2">UCR-EL1</strain>
    </source>
</reference>
<accession>M7TKF4</accession>
<dbReference type="AlphaFoldDB" id="M7TKF4"/>
<dbReference type="HOGENOM" id="CLU_010194_2_19_1"/>
<name>M7TKF4_EUTLA</name>
<proteinExistence type="predicted"/>
<dbReference type="Proteomes" id="UP000012174">
    <property type="component" value="Unassembled WGS sequence"/>
</dbReference>
<dbReference type="CDD" id="cd05233">
    <property type="entry name" value="SDR_c"/>
    <property type="match status" value="1"/>
</dbReference>
<gene>
    <name evidence="1" type="ORF">UCREL1_2548</name>
</gene>
<dbReference type="OMA" id="ACCYAFA"/>
<dbReference type="STRING" id="1287681.M7TKF4"/>
<dbReference type="Pfam" id="PF00106">
    <property type="entry name" value="adh_short"/>
    <property type="match status" value="1"/>
</dbReference>
<protein>
    <submittedName>
        <fullName evidence="1">Putative short-chain dehydrogenase reductase family protein</fullName>
    </submittedName>
</protein>
<dbReference type="InterPro" id="IPR002347">
    <property type="entry name" value="SDR_fam"/>
</dbReference>
<organism evidence="1 2">
    <name type="scientific">Eutypa lata (strain UCR-EL1)</name>
    <name type="common">Grapevine dieback disease fungus</name>
    <name type="synonym">Eutypa armeniacae</name>
    <dbReference type="NCBI Taxonomy" id="1287681"/>
    <lineage>
        <taxon>Eukaryota</taxon>
        <taxon>Fungi</taxon>
        <taxon>Dikarya</taxon>
        <taxon>Ascomycota</taxon>
        <taxon>Pezizomycotina</taxon>
        <taxon>Sordariomycetes</taxon>
        <taxon>Xylariomycetidae</taxon>
        <taxon>Xylariales</taxon>
        <taxon>Diatrypaceae</taxon>
        <taxon>Eutypa</taxon>
    </lineage>
</organism>
<keyword evidence="2" id="KW-1185">Reference proteome</keyword>
<evidence type="ECO:0000313" key="2">
    <source>
        <dbReference type="Proteomes" id="UP000012174"/>
    </source>
</evidence>
<dbReference type="InterPro" id="IPR036291">
    <property type="entry name" value="NAD(P)-bd_dom_sf"/>
</dbReference>
<dbReference type="PRINTS" id="PR00081">
    <property type="entry name" value="GDHRDH"/>
</dbReference>
<dbReference type="PANTHER" id="PTHR42820">
    <property type="entry name" value="SHORT-CHAIN DEHYDROGENASE REDUCTASE"/>
    <property type="match status" value="1"/>
</dbReference>
<dbReference type="EMBL" id="KB705867">
    <property type="protein sequence ID" value="EMR70426.1"/>
    <property type="molecule type" value="Genomic_DNA"/>
</dbReference>
<dbReference type="OrthoDB" id="5840532at2759"/>